<proteinExistence type="predicted"/>
<gene>
    <name evidence="4" type="ORF">SAMN04488239_1338</name>
</gene>
<evidence type="ECO:0000256" key="1">
    <source>
        <dbReference type="ARBA" id="ARBA00023012"/>
    </source>
</evidence>
<dbReference type="STRING" id="639004.SAMN04488239_1338"/>
<protein>
    <submittedName>
        <fullName evidence="4">Hpt domain-containing protein</fullName>
    </submittedName>
</protein>
<dbReference type="InterPro" id="IPR036641">
    <property type="entry name" value="HPT_dom_sf"/>
</dbReference>
<dbReference type="Gene3D" id="1.20.120.160">
    <property type="entry name" value="HPT domain"/>
    <property type="match status" value="1"/>
</dbReference>
<organism evidence="4 5">
    <name type="scientific">Ruegeria marina</name>
    <dbReference type="NCBI Taxonomy" id="639004"/>
    <lineage>
        <taxon>Bacteria</taxon>
        <taxon>Pseudomonadati</taxon>
        <taxon>Pseudomonadota</taxon>
        <taxon>Alphaproteobacteria</taxon>
        <taxon>Rhodobacterales</taxon>
        <taxon>Roseobacteraceae</taxon>
        <taxon>Ruegeria</taxon>
    </lineage>
</organism>
<dbReference type="GO" id="GO:0004672">
    <property type="term" value="F:protein kinase activity"/>
    <property type="evidence" value="ECO:0007669"/>
    <property type="project" value="UniProtKB-ARBA"/>
</dbReference>
<evidence type="ECO:0000313" key="4">
    <source>
        <dbReference type="EMBL" id="SDE74154.1"/>
    </source>
</evidence>
<dbReference type="SMART" id="SM00073">
    <property type="entry name" value="HPT"/>
    <property type="match status" value="1"/>
</dbReference>
<accession>A0A1G7FE57</accession>
<dbReference type="GO" id="GO:0000160">
    <property type="term" value="P:phosphorelay signal transduction system"/>
    <property type="evidence" value="ECO:0007669"/>
    <property type="project" value="UniProtKB-KW"/>
</dbReference>
<dbReference type="SUPFAM" id="SSF47226">
    <property type="entry name" value="Histidine-containing phosphotransfer domain, HPT domain"/>
    <property type="match status" value="1"/>
</dbReference>
<dbReference type="Pfam" id="PF01627">
    <property type="entry name" value="Hpt"/>
    <property type="match status" value="1"/>
</dbReference>
<evidence type="ECO:0000256" key="2">
    <source>
        <dbReference type="PROSITE-ProRule" id="PRU00110"/>
    </source>
</evidence>
<feature type="domain" description="HPt" evidence="3">
    <location>
        <begin position="19"/>
        <end position="109"/>
    </location>
</feature>
<evidence type="ECO:0000313" key="5">
    <source>
        <dbReference type="Proteomes" id="UP000199628"/>
    </source>
</evidence>
<feature type="modified residue" description="Phosphohistidine" evidence="2">
    <location>
        <position position="58"/>
    </location>
</feature>
<dbReference type="InterPro" id="IPR008207">
    <property type="entry name" value="Sig_transdc_His_kin_Hpt_dom"/>
</dbReference>
<dbReference type="AlphaFoldDB" id="A0A1G7FE57"/>
<dbReference type="Proteomes" id="UP000199628">
    <property type="component" value="Unassembled WGS sequence"/>
</dbReference>
<dbReference type="EMBL" id="FMZV01000033">
    <property type="protein sequence ID" value="SDE74154.1"/>
    <property type="molecule type" value="Genomic_DNA"/>
</dbReference>
<reference evidence="5" key="1">
    <citation type="submission" date="2016-10" db="EMBL/GenBank/DDBJ databases">
        <authorList>
            <person name="Varghese N."/>
            <person name="Submissions S."/>
        </authorList>
    </citation>
    <scope>NUCLEOTIDE SEQUENCE [LARGE SCALE GENOMIC DNA]</scope>
    <source>
        <strain evidence="5">CGMCC 1.9108</strain>
    </source>
</reference>
<dbReference type="OrthoDB" id="4350941at2"/>
<keyword evidence="1" id="KW-0902">Two-component regulatory system</keyword>
<name>A0A1G7FE57_9RHOB</name>
<sequence length="109" mass="11223">MSAPPVDTAVLTDLQDSMGANFAAELVATFLQEAPGMIADLRAAAAEGAADDLRRAAHSIKSNAAIFGAEPLADIAREIEIEGLRDGALARLEAEYARAAEALKDAADG</sequence>
<dbReference type="RefSeq" id="WP_093038025.1">
    <property type="nucleotide sequence ID" value="NZ_FMZV01000033.1"/>
</dbReference>
<keyword evidence="5" id="KW-1185">Reference proteome</keyword>
<dbReference type="PROSITE" id="PS50894">
    <property type="entry name" value="HPT"/>
    <property type="match status" value="1"/>
</dbReference>
<keyword evidence="2" id="KW-0597">Phosphoprotein</keyword>
<evidence type="ECO:0000259" key="3">
    <source>
        <dbReference type="PROSITE" id="PS50894"/>
    </source>
</evidence>